<evidence type="ECO:0008006" key="3">
    <source>
        <dbReference type="Google" id="ProtNLM"/>
    </source>
</evidence>
<dbReference type="GO" id="GO:0046403">
    <property type="term" value="F:polynucleotide 3'-phosphatase activity"/>
    <property type="evidence" value="ECO:0007669"/>
    <property type="project" value="TreeGrafter"/>
</dbReference>
<dbReference type="Pfam" id="PF08645">
    <property type="entry name" value="PNK3P"/>
    <property type="match status" value="1"/>
</dbReference>
<dbReference type="OrthoDB" id="19045at2759"/>
<protein>
    <recommendedName>
        <fullName evidence="3">Polynucleotide kinase 3'-phosphatase</fullName>
    </recommendedName>
</protein>
<dbReference type="EMBL" id="JAFHKP010000030">
    <property type="protein sequence ID" value="KAG5473004.1"/>
    <property type="molecule type" value="Genomic_DNA"/>
</dbReference>
<dbReference type="InterPro" id="IPR006551">
    <property type="entry name" value="Polynucleotide_phosphatase"/>
</dbReference>
<dbReference type="Gene3D" id="3.40.50.1000">
    <property type="entry name" value="HAD superfamily/HAD-like"/>
    <property type="match status" value="1"/>
</dbReference>
<dbReference type="SUPFAM" id="SSF52540">
    <property type="entry name" value="P-loop containing nucleoside triphosphate hydrolases"/>
    <property type="match status" value="1"/>
</dbReference>
<dbReference type="GO" id="GO:0046404">
    <property type="term" value="F:ATP-dependent polydeoxyribonucleotide 5'-hydroxyl-kinase activity"/>
    <property type="evidence" value="ECO:0007669"/>
    <property type="project" value="TreeGrafter"/>
</dbReference>
<name>A0A836GIT1_LEIEN</name>
<dbReference type="Gene3D" id="3.40.50.300">
    <property type="entry name" value="P-loop containing nucleotide triphosphate hydrolases"/>
    <property type="match status" value="1"/>
</dbReference>
<dbReference type="AlphaFoldDB" id="A0A836GIT1"/>
<dbReference type="InterPro" id="IPR006549">
    <property type="entry name" value="HAD-SF_hydro_IIIA"/>
</dbReference>
<comment type="caution">
    <text evidence="1">The sequence shown here is derived from an EMBL/GenBank/DDBJ whole genome shotgun (WGS) entry which is preliminary data.</text>
</comment>
<gene>
    <name evidence="1" type="ORF">CUR178_02920</name>
</gene>
<dbReference type="SUPFAM" id="SSF56784">
    <property type="entry name" value="HAD-like"/>
    <property type="match status" value="1"/>
</dbReference>
<dbReference type="GO" id="GO:0006281">
    <property type="term" value="P:DNA repair"/>
    <property type="evidence" value="ECO:0007669"/>
    <property type="project" value="TreeGrafter"/>
</dbReference>
<dbReference type="PANTHER" id="PTHR12083:SF9">
    <property type="entry name" value="BIFUNCTIONAL POLYNUCLEOTIDE PHOSPHATASE_KINASE"/>
    <property type="match status" value="1"/>
</dbReference>
<evidence type="ECO:0000313" key="2">
    <source>
        <dbReference type="Proteomes" id="UP000674179"/>
    </source>
</evidence>
<keyword evidence="2" id="KW-1185">Reference proteome</keyword>
<dbReference type="NCBIfam" id="TIGR01664">
    <property type="entry name" value="DNA-3'-Pase"/>
    <property type="match status" value="1"/>
</dbReference>
<dbReference type="GeneID" id="94170170"/>
<organism evidence="1 2">
    <name type="scientific">Leishmania enriettii</name>
    <dbReference type="NCBI Taxonomy" id="5663"/>
    <lineage>
        <taxon>Eukaryota</taxon>
        <taxon>Discoba</taxon>
        <taxon>Euglenozoa</taxon>
        <taxon>Kinetoplastea</taxon>
        <taxon>Metakinetoplastina</taxon>
        <taxon>Trypanosomatida</taxon>
        <taxon>Trypanosomatidae</taxon>
        <taxon>Leishmaniinae</taxon>
        <taxon>Leishmania</taxon>
    </lineage>
</organism>
<accession>A0A836GIT1</accession>
<dbReference type="GO" id="GO:0003690">
    <property type="term" value="F:double-stranded DNA binding"/>
    <property type="evidence" value="ECO:0007669"/>
    <property type="project" value="TreeGrafter"/>
</dbReference>
<dbReference type="InterPro" id="IPR013954">
    <property type="entry name" value="PNK3P"/>
</dbReference>
<dbReference type="Proteomes" id="UP000674179">
    <property type="component" value="Chromosome 30"/>
</dbReference>
<dbReference type="InterPro" id="IPR023214">
    <property type="entry name" value="HAD_sf"/>
</dbReference>
<proteinExistence type="predicted"/>
<reference evidence="1 2" key="1">
    <citation type="submission" date="2021-02" db="EMBL/GenBank/DDBJ databases">
        <title>Leishmania (Mundinia) enrietti genome sequencing and assembly.</title>
        <authorList>
            <person name="Almutairi H."/>
            <person name="Gatherer D."/>
        </authorList>
    </citation>
    <scope>NUCLEOTIDE SEQUENCE [LARGE SCALE GENOMIC DNA]</scope>
    <source>
        <strain evidence="1">CUR178</strain>
    </source>
</reference>
<evidence type="ECO:0000313" key="1">
    <source>
        <dbReference type="EMBL" id="KAG5473004.1"/>
    </source>
</evidence>
<sequence>MAPYRELDRLHCGPSGYMADACKRQRSPSPLASTVAVAADDAALVRRREEWEVMEGGSVLLLPPTAAVVEPLVHTREGAGHDLIVKVAAFDMDDTLIKPVSGGVFAKDDAADWEWVHPNVCGHLQHVRARGFLVVLFSNQMGIGKGSSWNAKKADAVMSKVLQLSSASGVPLCACVATRENAWRKPSPRMWKLVEERVNVCLRATCVDAAALSAVDCAAYSFYVGDAAGRSAANWAGRKRDFSCADRQFAYNVQLPFFTPEHFFLTPAESLFQTDDLCSRRGTLPSWTPSSPSSSMRLSDAMLHLTRTSPASCKEFSWGDVSPAELQQLPRQYAGLSVRVITPTAVSTAVLPAAPPLFARPTVQEMILFVGYPGCGKSSFFFRHLRPYGYHRASRGTAQTRVKRLKEAEGLWADGHSVVIDNTNPAAADRQAYIDIVQRVPLARQKTDPAVGDGEGAVASPSLLPVRIFVFMHSRGLASHMNRVRAQVQGVSRVPAIAYSVYQSRLERPSTPAEVAALRIDSVWEVPAVTCFDDAPARTEEIFFQLS</sequence>
<dbReference type="InterPro" id="IPR027417">
    <property type="entry name" value="P-loop_NTPase"/>
</dbReference>
<dbReference type="RefSeq" id="XP_067690763.1">
    <property type="nucleotide sequence ID" value="XM_067834660.1"/>
</dbReference>
<dbReference type="NCBIfam" id="TIGR01662">
    <property type="entry name" value="HAD-SF-IIIA"/>
    <property type="match status" value="1"/>
</dbReference>
<dbReference type="KEGG" id="lenr:94170170"/>
<dbReference type="InterPro" id="IPR036412">
    <property type="entry name" value="HAD-like_sf"/>
</dbReference>
<dbReference type="PANTHER" id="PTHR12083">
    <property type="entry name" value="BIFUNCTIONAL POLYNUCLEOTIDE PHOSPHATASE/KINASE"/>
    <property type="match status" value="1"/>
</dbReference>